<dbReference type="InterPro" id="IPR029055">
    <property type="entry name" value="Ntn_hydrolases_N"/>
</dbReference>
<proteinExistence type="predicted"/>
<evidence type="ECO:0008006" key="3">
    <source>
        <dbReference type="Google" id="ProtNLM"/>
    </source>
</evidence>
<dbReference type="AlphaFoldDB" id="A0A455U8C0"/>
<name>A0A455U8C0_9GAMM</name>
<dbReference type="PRINTS" id="PR01210">
    <property type="entry name" value="GGTRANSPTASE"/>
</dbReference>
<sequence>MLHTQRSYGGSCVAPHHLAASAGRDVLKQGGNAVEAMVAAAAAIAVVYPHMNALGGDGFWLIHEPGKAPIAIDACGPAAGLANADFYAGETQIPERGPKAALTMAGTIGGWHEALNVASSCGKQLPSPRYWPMPFVTQKRVLRFPKASKH</sequence>
<organism evidence="1 2">
    <name type="scientific">Vreelandella sulfidaeris</name>
    <dbReference type="NCBI Taxonomy" id="115553"/>
    <lineage>
        <taxon>Bacteria</taxon>
        <taxon>Pseudomonadati</taxon>
        <taxon>Pseudomonadota</taxon>
        <taxon>Gammaproteobacteria</taxon>
        <taxon>Oceanospirillales</taxon>
        <taxon>Halomonadaceae</taxon>
        <taxon>Vreelandella</taxon>
    </lineage>
</organism>
<dbReference type="SUPFAM" id="SSF56235">
    <property type="entry name" value="N-terminal nucleophile aminohydrolases (Ntn hydrolases)"/>
    <property type="match status" value="1"/>
</dbReference>
<dbReference type="Pfam" id="PF01019">
    <property type="entry name" value="G_glu_transpept"/>
    <property type="match status" value="1"/>
</dbReference>
<dbReference type="InterPro" id="IPR052896">
    <property type="entry name" value="GGT-like_enzyme"/>
</dbReference>
<dbReference type="Proteomes" id="UP000320231">
    <property type="component" value="Chromosome"/>
</dbReference>
<gene>
    <name evidence="1" type="ORF">HSBAA_18040</name>
</gene>
<dbReference type="KEGG" id="hsr:HSBAA_18040"/>
<dbReference type="EMBL" id="AP019514">
    <property type="protein sequence ID" value="BBI60498.1"/>
    <property type="molecule type" value="Genomic_DNA"/>
</dbReference>
<evidence type="ECO:0000313" key="2">
    <source>
        <dbReference type="Proteomes" id="UP000320231"/>
    </source>
</evidence>
<protein>
    <recommendedName>
        <fullName evidence="3">Gamma-glutamyltransferase</fullName>
    </recommendedName>
</protein>
<evidence type="ECO:0000313" key="1">
    <source>
        <dbReference type="EMBL" id="BBI60498.1"/>
    </source>
</evidence>
<accession>A0A455U8C0</accession>
<dbReference type="PANTHER" id="PTHR43881:SF5">
    <property type="entry name" value="GAMMA-GLUTAMYLTRANSPEPTIDASE"/>
    <property type="match status" value="1"/>
</dbReference>
<reference evidence="1 2" key="1">
    <citation type="journal article" date="2019" name="Microbiol. Resour. Announc.">
        <title>Complete Genome Sequence of Halomonas sulfidaeris Strain Esulfide1 Isolated from a Metal Sulfide Rock at a Depth of 2,200 Meters, Obtained Using Nanopore Sequencing.</title>
        <authorList>
            <person name="Saito M."/>
            <person name="Nishigata A."/>
            <person name="Galipon J."/>
            <person name="Arakawa K."/>
        </authorList>
    </citation>
    <scope>NUCLEOTIDE SEQUENCE [LARGE SCALE GENOMIC DNA]</scope>
    <source>
        <strain evidence="1 2">ATCC BAA-803</strain>
    </source>
</reference>
<dbReference type="PANTHER" id="PTHR43881">
    <property type="entry name" value="GAMMA-GLUTAMYLTRANSPEPTIDASE (AFU_ORTHOLOGUE AFUA_4G13580)"/>
    <property type="match status" value="1"/>
</dbReference>